<dbReference type="SMART" id="SM00826">
    <property type="entry name" value="PKS_DH"/>
    <property type="match status" value="1"/>
</dbReference>
<evidence type="ECO:0000259" key="4">
    <source>
        <dbReference type="PROSITE" id="PS52019"/>
    </source>
</evidence>
<evidence type="ECO:0000313" key="6">
    <source>
        <dbReference type="Proteomes" id="UP001138751"/>
    </source>
</evidence>
<dbReference type="Proteomes" id="UP001138751">
    <property type="component" value="Unassembled WGS sequence"/>
</dbReference>
<feature type="active site" description="Proton acceptor; for dehydratase activity" evidence="3">
    <location>
        <position position="70"/>
    </location>
</feature>
<dbReference type="GO" id="GO:0004312">
    <property type="term" value="F:fatty acid synthase activity"/>
    <property type="evidence" value="ECO:0007669"/>
    <property type="project" value="TreeGrafter"/>
</dbReference>
<evidence type="ECO:0000256" key="2">
    <source>
        <dbReference type="ARBA" id="ARBA00022553"/>
    </source>
</evidence>
<dbReference type="InterPro" id="IPR049551">
    <property type="entry name" value="PKS_DH_C"/>
</dbReference>
<dbReference type="InterPro" id="IPR049900">
    <property type="entry name" value="PKS_mFAS_DH"/>
</dbReference>
<dbReference type="RefSeq" id="WP_211864925.1">
    <property type="nucleotide sequence ID" value="NZ_JAAEDM010000199.1"/>
</dbReference>
<feature type="region of interest" description="N-terminal hotdog fold" evidence="3">
    <location>
        <begin position="41"/>
        <end position="160"/>
    </location>
</feature>
<dbReference type="Gene3D" id="3.10.129.110">
    <property type="entry name" value="Polyketide synthase dehydratase"/>
    <property type="match status" value="1"/>
</dbReference>
<proteinExistence type="predicted"/>
<dbReference type="GO" id="GO:0006633">
    <property type="term" value="P:fatty acid biosynthetic process"/>
    <property type="evidence" value="ECO:0007669"/>
    <property type="project" value="TreeGrafter"/>
</dbReference>
<feature type="non-terminal residue" evidence="5">
    <location>
        <position position="325"/>
    </location>
</feature>
<protein>
    <recommendedName>
        <fullName evidence="4">PKS/mFAS DH domain-containing protein</fullName>
    </recommendedName>
</protein>
<sequence length="325" mass="34427">GGAAFAGPAARALPRTPFARTPTWFPRTVESARLTDPLRDHPLLGIRGGAEPGTWTGFLDTELQPWLADHRLMGEAVLPAAGMAEMALGAAAAIYPEAAALEVSDLAILRPLSLEPDRTREVRTTADAEGGFALESRRRLADEPWSLSARARIAALPRLPSVAGPSIVAHRTVPGAEVVAIAARCGLDYGPAFRPVERVQVDDADARGRIALRLPDAAPPAEDFLLHPVLLDGALQGLIALLSAVVRPEGQSLVPVRIGRLAVLRGAAQPAAADIALTRRGERFLAADLVLRDAAGTVVATCHDVWLQRVRLPGRLAAAEHAFRL</sequence>
<evidence type="ECO:0000313" key="5">
    <source>
        <dbReference type="EMBL" id="MBR0674528.1"/>
    </source>
</evidence>
<feature type="region of interest" description="C-terminal hotdog fold" evidence="3">
    <location>
        <begin position="170"/>
        <end position="316"/>
    </location>
</feature>
<keyword evidence="6" id="KW-1185">Reference proteome</keyword>
<dbReference type="PANTHER" id="PTHR43775">
    <property type="entry name" value="FATTY ACID SYNTHASE"/>
    <property type="match status" value="1"/>
</dbReference>
<dbReference type="InterPro" id="IPR042104">
    <property type="entry name" value="PKS_dehydratase_sf"/>
</dbReference>
<evidence type="ECO:0000256" key="1">
    <source>
        <dbReference type="ARBA" id="ARBA00022450"/>
    </source>
</evidence>
<dbReference type="Pfam" id="PF21089">
    <property type="entry name" value="PKS_DH_N"/>
    <property type="match status" value="1"/>
</dbReference>
<comment type="caution">
    <text evidence="5">The sequence shown here is derived from an EMBL/GenBank/DDBJ whole genome shotgun (WGS) entry which is preliminary data.</text>
</comment>
<organism evidence="5 6">
    <name type="scientific">Neoroseomonas soli</name>
    <dbReference type="NCBI Taxonomy" id="1081025"/>
    <lineage>
        <taxon>Bacteria</taxon>
        <taxon>Pseudomonadati</taxon>
        <taxon>Pseudomonadota</taxon>
        <taxon>Alphaproteobacteria</taxon>
        <taxon>Acetobacterales</taxon>
        <taxon>Acetobacteraceae</taxon>
        <taxon>Neoroseomonas</taxon>
    </lineage>
</organism>
<keyword evidence="1" id="KW-0596">Phosphopantetheine</keyword>
<accession>A0A9X9X549</accession>
<dbReference type="InterPro" id="IPR049552">
    <property type="entry name" value="PKS_DH_N"/>
</dbReference>
<dbReference type="PANTHER" id="PTHR43775:SF37">
    <property type="entry name" value="SI:DKEY-61P9.11"/>
    <property type="match status" value="1"/>
</dbReference>
<feature type="domain" description="PKS/mFAS DH" evidence="4">
    <location>
        <begin position="41"/>
        <end position="316"/>
    </location>
</feature>
<reference evidence="5" key="2">
    <citation type="journal article" date="2021" name="Syst. Appl. Microbiol.">
        <title>Roseomonas hellenica sp. nov., isolated from roots of wild-growing Alkanna tinctoria.</title>
        <authorList>
            <person name="Rat A."/>
            <person name="Naranjo H.D."/>
            <person name="Lebbe L."/>
            <person name="Cnockaert M."/>
            <person name="Krigas N."/>
            <person name="Grigoriadou K."/>
            <person name="Maloupa E."/>
            <person name="Willems A."/>
        </authorList>
    </citation>
    <scope>NUCLEOTIDE SEQUENCE</scope>
    <source>
        <strain evidence="5">LMG 31231</strain>
    </source>
</reference>
<dbReference type="InterPro" id="IPR050091">
    <property type="entry name" value="PKS_NRPS_Biosynth_Enz"/>
</dbReference>
<name>A0A9X9X549_9PROT</name>
<dbReference type="Pfam" id="PF14765">
    <property type="entry name" value="PS-DH"/>
    <property type="match status" value="1"/>
</dbReference>
<dbReference type="PROSITE" id="PS52019">
    <property type="entry name" value="PKS_MFAS_DH"/>
    <property type="match status" value="1"/>
</dbReference>
<reference evidence="5" key="1">
    <citation type="submission" date="2020-01" db="EMBL/GenBank/DDBJ databases">
        <authorList>
            <person name="Rat A."/>
        </authorList>
    </citation>
    <scope>NUCLEOTIDE SEQUENCE</scope>
    <source>
        <strain evidence="5">LMG 31231</strain>
    </source>
</reference>
<feature type="active site" description="Proton donor; for dehydratase activity" evidence="3">
    <location>
        <position position="232"/>
    </location>
</feature>
<feature type="non-terminal residue" evidence="5">
    <location>
        <position position="1"/>
    </location>
</feature>
<dbReference type="EMBL" id="JAAEDM010000199">
    <property type="protein sequence ID" value="MBR0674528.1"/>
    <property type="molecule type" value="Genomic_DNA"/>
</dbReference>
<dbReference type="InterPro" id="IPR020807">
    <property type="entry name" value="PKS_DH"/>
</dbReference>
<dbReference type="AlphaFoldDB" id="A0A9X9X549"/>
<gene>
    <name evidence="5" type="ORF">GXW76_25410</name>
</gene>
<keyword evidence="2" id="KW-0597">Phosphoprotein</keyword>
<evidence type="ECO:0000256" key="3">
    <source>
        <dbReference type="PROSITE-ProRule" id="PRU01363"/>
    </source>
</evidence>